<gene>
    <name evidence="3" type="ORF">E0H26_21380</name>
</gene>
<evidence type="ECO:0000259" key="2">
    <source>
        <dbReference type="Pfam" id="PF04471"/>
    </source>
</evidence>
<dbReference type="OrthoDB" id="3764233at2"/>
<dbReference type="InterPro" id="IPR007560">
    <property type="entry name" value="Restrct_endonuc_IV_Mrr"/>
</dbReference>
<keyword evidence="4" id="KW-1185">Reference proteome</keyword>
<keyword evidence="1" id="KW-0472">Membrane</keyword>
<proteinExistence type="predicted"/>
<dbReference type="Gene3D" id="3.40.1350.10">
    <property type="match status" value="1"/>
</dbReference>
<dbReference type="GO" id="GO:0004519">
    <property type="term" value="F:endonuclease activity"/>
    <property type="evidence" value="ECO:0007669"/>
    <property type="project" value="InterPro"/>
</dbReference>
<dbReference type="InterPro" id="IPR011335">
    <property type="entry name" value="Restrct_endonuc-II-like"/>
</dbReference>
<sequence>MTEPLPQAIDSWQKAESNAADWMRYWGFADARVTEGGADSGVDVWSRAALAQVKCEAVQVGRPVLQRLVGARGRDVDKALFVFSGAGFSSPAVEYANEMDICLFKYTLAGAVTAENRAARAFLKQFAAQRRAAERTRAAASRGPEYGSPEERTVALTRMTAALRDVQAQRVASEQVEKRSASGGRRRLGCGVVLLLMWVCMAVKLGSLGDRVVMTVWIGGSIALIVWGIIALSGADSDERF</sequence>
<dbReference type="GO" id="GO:0009307">
    <property type="term" value="P:DNA restriction-modification system"/>
    <property type="evidence" value="ECO:0007669"/>
    <property type="project" value="InterPro"/>
</dbReference>
<evidence type="ECO:0000256" key="1">
    <source>
        <dbReference type="SAM" id="Phobius"/>
    </source>
</evidence>
<feature type="domain" description="Restriction endonuclease type IV Mrr" evidence="2">
    <location>
        <begin position="11"/>
        <end position="102"/>
    </location>
</feature>
<accession>A0A4R0GC64</accession>
<evidence type="ECO:0000313" key="3">
    <source>
        <dbReference type="EMBL" id="TCB94466.1"/>
    </source>
</evidence>
<dbReference type="EMBL" id="SJJR01000016">
    <property type="protein sequence ID" value="TCB94466.1"/>
    <property type="molecule type" value="Genomic_DNA"/>
</dbReference>
<dbReference type="GO" id="GO:0003677">
    <property type="term" value="F:DNA binding"/>
    <property type="evidence" value="ECO:0007669"/>
    <property type="project" value="InterPro"/>
</dbReference>
<comment type="caution">
    <text evidence="3">The sequence shown here is derived from an EMBL/GenBank/DDBJ whole genome shotgun (WGS) entry which is preliminary data.</text>
</comment>
<evidence type="ECO:0000313" key="4">
    <source>
        <dbReference type="Proteomes" id="UP000292274"/>
    </source>
</evidence>
<organism evidence="3 4">
    <name type="scientific">Micromonospora zingiberis</name>
    <dbReference type="NCBI Taxonomy" id="2053011"/>
    <lineage>
        <taxon>Bacteria</taxon>
        <taxon>Bacillati</taxon>
        <taxon>Actinomycetota</taxon>
        <taxon>Actinomycetes</taxon>
        <taxon>Micromonosporales</taxon>
        <taxon>Micromonosporaceae</taxon>
        <taxon>Micromonospora</taxon>
    </lineage>
</organism>
<feature type="transmembrane region" description="Helical" evidence="1">
    <location>
        <begin position="188"/>
        <end position="206"/>
    </location>
</feature>
<dbReference type="Pfam" id="PF04471">
    <property type="entry name" value="Mrr_cat"/>
    <property type="match status" value="1"/>
</dbReference>
<dbReference type="RefSeq" id="WP_131306491.1">
    <property type="nucleotide sequence ID" value="NZ_SJJR01000016.1"/>
</dbReference>
<name>A0A4R0GC64_9ACTN</name>
<feature type="transmembrane region" description="Helical" evidence="1">
    <location>
        <begin position="212"/>
        <end position="235"/>
    </location>
</feature>
<dbReference type="InterPro" id="IPR011856">
    <property type="entry name" value="tRNA_endonuc-like_dom_sf"/>
</dbReference>
<dbReference type="AlphaFoldDB" id="A0A4R0GC64"/>
<dbReference type="SUPFAM" id="SSF52980">
    <property type="entry name" value="Restriction endonuclease-like"/>
    <property type="match status" value="1"/>
</dbReference>
<reference evidence="3 4" key="1">
    <citation type="submission" date="2019-02" db="EMBL/GenBank/DDBJ databases">
        <title>Jishengella sp. nov., isolated from a root of Zingiber montanum.</title>
        <authorList>
            <person name="Kuncharoen N."/>
            <person name="Kudo T."/>
            <person name="Masahiro Y."/>
            <person name="Ohkuma M."/>
            <person name="Tanasupawat S."/>
        </authorList>
    </citation>
    <scope>NUCLEOTIDE SEQUENCE [LARGE SCALE GENOMIC DNA]</scope>
    <source>
        <strain evidence="3 4">PLAI 1-1</strain>
    </source>
</reference>
<protein>
    <recommendedName>
        <fullName evidence="2">Restriction endonuclease type IV Mrr domain-containing protein</fullName>
    </recommendedName>
</protein>
<keyword evidence="1" id="KW-0812">Transmembrane</keyword>
<dbReference type="Proteomes" id="UP000292274">
    <property type="component" value="Unassembled WGS sequence"/>
</dbReference>
<keyword evidence="1" id="KW-1133">Transmembrane helix</keyword>